<evidence type="ECO:0000256" key="2">
    <source>
        <dbReference type="SAM" id="Phobius"/>
    </source>
</evidence>
<evidence type="ECO:0000313" key="3">
    <source>
        <dbReference type="EMBL" id="DAF51966.1"/>
    </source>
</evidence>
<keyword evidence="1" id="KW-0175">Coiled coil</keyword>
<keyword evidence="3" id="KW-0167">Capsid protein</keyword>
<keyword evidence="3" id="KW-0946">Virion</keyword>
<reference evidence="3" key="1">
    <citation type="journal article" date="2021" name="Proc. Natl. Acad. Sci. U.S.A.">
        <title>A Catalog of Tens of Thousands of Viruses from Human Metagenomes Reveals Hidden Associations with Chronic Diseases.</title>
        <authorList>
            <person name="Tisza M.J."/>
            <person name="Buck C.B."/>
        </authorList>
    </citation>
    <scope>NUCLEOTIDE SEQUENCE</scope>
    <source>
        <strain evidence="3">Ct2KB1</strain>
    </source>
</reference>
<protein>
    <submittedName>
        <fullName evidence="3">Major coat protein</fullName>
    </submittedName>
</protein>
<keyword evidence="2" id="KW-0472">Membrane</keyword>
<keyword evidence="2" id="KW-0812">Transmembrane</keyword>
<sequence>MDVLQQIEHFFMNVLPVATPIVVAWLGYKMPKKSKELTDQIISELDDVKGKIKDVQTTAKDSNSKIDEVQEKLKIHDEAHLNTMKLRLDRDMRRAINRGYTSRDEFSLVESMHKSYKTLGGNGYIDRLFSDFEKLDIKEGILIDD</sequence>
<accession>A0A8S5SLX6</accession>
<name>A0A8S5SLX6_9CAUD</name>
<feature type="transmembrane region" description="Helical" evidence="2">
    <location>
        <begin position="6"/>
        <end position="28"/>
    </location>
</feature>
<dbReference type="EMBL" id="BK032626">
    <property type="protein sequence ID" value="DAF51966.1"/>
    <property type="molecule type" value="Genomic_DNA"/>
</dbReference>
<feature type="coiled-coil region" evidence="1">
    <location>
        <begin position="52"/>
        <end position="79"/>
    </location>
</feature>
<evidence type="ECO:0000256" key="1">
    <source>
        <dbReference type="SAM" id="Coils"/>
    </source>
</evidence>
<dbReference type="GO" id="GO:0019028">
    <property type="term" value="C:viral capsid"/>
    <property type="evidence" value="ECO:0007669"/>
    <property type="project" value="UniProtKB-KW"/>
</dbReference>
<keyword evidence="2" id="KW-1133">Transmembrane helix</keyword>
<proteinExistence type="predicted"/>
<organism evidence="3">
    <name type="scientific">Siphoviridae sp. ct2KB1</name>
    <dbReference type="NCBI Taxonomy" id="2827768"/>
    <lineage>
        <taxon>Viruses</taxon>
        <taxon>Duplodnaviria</taxon>
        <taxon>Heunggongvirae</taxon>
        <taxon>Uroviricota</taxon>
        <taxon>Caudoviricetes</taxon>
    </lineage>
</organism>